<reference evidence="3" key="1">
    <citation type="journal article" date="2007" name="Comp. Biochem. Physiol. B, Biochem. Mol. Biol.">
        <title>Molecular characterization of a cDNA from the gilthead sea bream (Sparus aurata) encoding a fish prion protein.</title>
        <authorList>
            <person name="Favre-Krey L."/>
            <person name="Theodoridou M."/>
            <person name="Boukouvala E."/>
            <person name="Panagiotidis C.H."/>
            <person name="Papadopoulos A.I."/>
            <person name="Sklaviadis T."/>
            <person name="Krey G."/>
        </authorList>
    </citation>
    <scope>NUCLEOTIDE SEQUENCE</scope>
</reference>
<evidence type="ECO:0000313" key="3">
    <source>
        <dbReference type="EMBL" id="ABB90540.1"/>
    </source>
</evidence>
<accession>Q2PZB0</accession>
<feature type="signal peptide" evidence="2">
    <location>
        <begin position="1"/>
        <end position="26"/>
    </location>
</feature>
<feature type="compositionally biased region" description="Low complexity" evidence="1">
    <location>
        <begin position="127"/>
        <end position="144"/>
    </location>
</feature>
<feature type="compositionally biased region" description="Low complexity" evidence="1">
    <location>
        <begin position="34"/>
        <end position="51"/>
    </location>
</feature>
<dbReference type="AlphaFoldDB" id="Q2PZB0"/>
<dbReference type="Gene3D" id="1.10.790.10">
    <property type="entry name" value="Prion/Doppel protein, beta-ribbon domain"/>
    <property type="match status" value="1"/>
</dbReference>
<feature type="compositionally biased region" description="Polar residues" evidence="1">
    <location>
        <begin position="397"/>
        <end position="406"/>
    </location>
</feature>
<dbReference type="GO" id="GO:0016020">
    <property type="term" value="C:membrane"/>
    <property type="evidence" value="ECO:0007669"/>
    <property type="project" value="InterPro"/>
</dbReference>
<dbReference type="SUPFAM" id="SSF54098">
    <property type="entry name" value="Prion-like"/>
    <property type="match status" value="1"/>
</dbReference>
<feature type="region of interest" description="Disordered" evidence="1">
    <location>
        <begin position="394"/>
        <end position="417"/>
    </location>
</feature>
<feature type="compositionally biased region" description="Polar residues" evidence="1">
    <location>
        <begin position="145"/>
        <end position="156"/>
    </location>
</feature>
<dbReference type="InterPro" id="IPR036924">
    <property type="entry name" value="Prion/Doppel_b-ribbon_dom_sf"/>
</dbReference>
<dbReference type="GO" id="GO:0051260">
    <property type="term" value="P:protein homooligomerization"/>
    <property type="evidence" value="ECO:0007669"/>
    <property type="project" value="InterPro"/>
</dbReference>
<evidence type="ECO:0000256" key="1">
    <source>
        <dbReference type="SAM" id="MobiDB-lite"/>
    </source>
</evidence>
<keyword evidence="2" id="KW-0732">Signal</keyword>
<protein>
    <submittedName>
        <fullName evidence="3">StPrP1</fullName>
    </submittedName>
</protein>
<dbReference type="EMBL" id="DQ288864">
    <property type="protein sequence ID" value="ABB90540.1"/>
    <property type="molecule type" value="mRNA"/>
</dbReference>
<feature type="chain" id="PRO_5004213853" evidence="2">
    <location>
        <begin position="27"/>
        <end position="496"/>
    </location>
</feature>
<proteinExistence type="evidence at transcript level"/>
<sequence length="496" mass="52149">MMGRLCELALGSLLLVFLLNTESTWAKKGGSTGSGRKSTSSSSNRGGTQSKPSSTNRNTNPYPSGGSYPGAGNTNPGGGYPRQNPGSYPGAGNSNPGGYPRQNPGSYPGAGSNPNQYPGRANPGGYPNQNPAGGYPAAGGYPNQNPARGNYPNQNPAAGGYPNQYPGRAGTNQGGYPNQYPAGGGYPNQYPGAGGYPAAGGYPNQRSPYQYPAAGGYPVRGGNTGWGQGQAGGYPGGHPYGGGGYAGGYPGGAAGGYPNWNPNNKILSPGFGGGGYGHGGYGGGMGGSPFSRSVQSMGYQPKSSGFAKKAIMAAGVGAVAGMAVGYGLGRFPRPHFNFRNPEEEHYYNNYMYRRYGTQSTDEKDYGRDYVYKLPPRAETYDKFMSRCMNRTDLIKDQGSSSTTPNNQGGGDEDDDTVSIEEIGYPSLIEQLKARRCVGLYMEYSEKFLEERKAEQQSQPGNRQQYLPGNRCSPLSDGVIQLFTSLIMLLSSMLLLQ</sequence>
<name>Q2PZB0_SPAAU</name>
<feature type="region of interest" description="Disordered" evidence="1">
    <location>
        <begin position="25"/>
        <end position="183"/>
    </location>
</feature>
<evidence type="ECO:0000256" key="2">
    <source>
        <dbReference type="SAM" id="SignalP"/>
    </source>
</evidence>
<organism evidence="3">
    <name type="scientific">Sparus aurata</name>
    <name type="common">Gilthead sea bream</name>
    <dbReference type="NCBI Taxonomy" id="8175"/>
    <lineage>
        <taxon>Eukaryota</taxon>
        <taxon>Metazoa</taxon>
        <taxon>Chordata</taxon>
        <taxon>Craniata</taxon>
        <taxon>Vertebrata</taxon>
        <taxon>Euteleostomi</taxon>
        <taxon>Actinopterygii</taxon>
        <taxon>Neopterygii</taxon>
        <taxon>Teleostei</taxon>
        <taxon>Neoteleostei</taxon>
        <taxon>Acanthomorphata</taxon>
        <taxon>Eupercaria</taxon>
        <taxon>Spariformes</taxon>
        <taxon>Sparidae</taxon>
        <taxon>Sparus</taxon>
    </lineage>
</organism>